<dbReference type="OrthoDB" id="57532at2"/>
<evidence type="ECO:0000313" key="2">
    <source>
        <dbReference type="Proteomes" id="UP000054624"/>
    </source>
</evidence>
<sequence length="82" mass="9621">MQTTYICTIPYIITDQEAPTLGLVYTRPEIEALLHKLNNFELTLFPRTGTYRRFQVVFKLYDEVDVDALKSQFPQLEYTVAE</sequence>
<dbReference type="RefSeq" id="WP_061158881.1">
    <property type="nucleotide sequence ID" value="NZ_FCOI02000002.1"/>
</dbReference>
<dbReference type="EMBL" id="FCOI02000002">
    <property type="protein sequence ID" value="SAK46383.1"/>
    <property type="molecule type" value="Genomic_DNA"/>
</dbReference>
<protein>
    <submittedName>
        <fullName evidence="1">Uncharacterized protein</fullName>
    </submittedName>
</protein>
<name>A0A157ZLK7_9BURK</name>
<dbReference type="Proteomes" id="UP000054624">
    <property type="component" value="Unassembled WGS sequence"/>
</dbReference>
<organism evidence="1 2">
    <name type="scientific">Caballeronia temeraria</name>
    <dbReference type="NCBI Taxonomy" id="1777137"/>
    <lineage>
        <taxon>Bacteria</taxon>
        <taxon>Pseudomonadati</taxon>
        <taxon>Pseudomonadota</taxon>
        <taxon>Betaproteobacteria</taxon>
        <taxon>Burkholderiales</taxon>
        <taxon>Burkholderiaceae</taxon>
        <taxon>Caballeronia</taxon>
    </lineage>
</organism>
<proteinExistence type="predicted"/>
<reference evidence="2" key="1">
    <citation type="submission" date="2016-01" db="EMBL/GenBank/DDBJ databases">
        <authorList>
            <person name="Peeters Charlotte."/>
        </authorList>
    </citation>
    <scope>NUCLEOTIDE SEQUENCE [LARGE SCALE GENOMIC DNA]</scope>
</reference>
<gene>
    <name evidence="1" type="ORF">AWB76_00901</name>
</gene>
<keyword evidence="2" id="KW-1185">Reference proteome</keyword>
<accession>A0A157ZLK7</accession>
<evidence type="ECO:0000313" key="1">
    <source>
        <dbReference type="EMBL" id="SAK46383.1"/>
    </source>
</evidence>
<dbReference type="AlphaFoldDB" id="A0A157ZLK7"/>